<name>A0ABS7ERJ1_9FLAO</name>
<dbReference type="InterPro" id="IPR001509">
    <property type="entry name" value="Epimerase_deHydtase"/>
</dbReference>
<dbReference type="Pfam" id="PF01370">
    <property type="entry name" value="Epimerase"/>
    <property type="match status" value="1"/>
</dbReference>
<evidence type="ECO:0000313" key="4">
    <source>
        <dbReference type="Proteomes" id="UP001196136"/>
    </source>
</evidence>
<dbReference type="InterPro" id="IPR036291">
    <property type="entry name" value="NAD(P)-bd_dom_sf"/>
</dbReference>
<feature type="compositionally biased region" description="Polar residues" evidence="1">
    <location>
        <begin position="48"/>
        <end position="57"/>
    </location>
</feature>
<feature type="domain" description="NAD-dependent epimerase/dehydratase" evidence="2">
    <location>
        <begin position="17"/>
        <end position="65"/>
    </location>
</feature>
<evidence type="ECO:0000259" key="2">
    <source>
        <dbReference type="Pfam" id="PF01370"/>
    </source>
</evidence>
<dbReference type="EMBL" id="JAHZSV010000007">
    <property type="protein sequence ID" value="MBW8199654.1"/>
    <property type="molecule type" value="Genomic_DNA"/>
</dbReference>
<dbReference type="Gene3D" id="3.40.50.720">
    <property type="entry name" value="NAD(P)-binding Rossmann-like Domain"/>
    <property type="match status" value="1"/>
</dbReference>
<evidence type="ECO:0000313" key="3">
    <source>
        <dbReference type="EMBL" id="MBW8199654.1"/>
    </source>
</evidence>
<protein>
    <submittedName>
        <fullName evidence="3">NAD-dependent epimerase/dehydratase family protein</fullName>
    </submittedName>
</protein>
<gene>
    <name evidence="3" type="ORF">K1F36_07430</name>
</gene>
<evidence type="ECO:0000256" key="1">
    <source>
        <dbReference type="SAM" id="MobiDB-lite"/>
    </source>
</evidence>
<feature type="region of interest" description="Disordered" evidence="1">
    <location>
        <begin position="47"/>
        <end position="71"/>
    </location>
</feature>
<comment type="caution">
    <text evidence="3">The sequence shown here is derived from an EMBL/GenBank/DDBJ whole genome shotgun (WGS) entry which is preliminary data.</text>
</comment>
<dbReference type="RefSeq" id="WP_220113250.1">
    <property type="nucleotide sequence ID" value="NZ_JAHZSV010000007.1"/>
</dbReference>
<dbReference type="SUPFAM" id="SSF51735">
    <property type="entry name" value="NAD(P)-binding Rossmann-fold domains"/>
    <property type="match status" value="1"/>
</dbReference>
<reference evidence="3 4" key="1">
    <citation type="submission" date="2021-08" db="EMBL/GenBank/DDBJ databases">
        <title>Muricauda profundi sp. nov., a marine bacterium isolated from deep seawater of the Mariana Trench.</title>
        <authorList>
            <person name="Wei Y."/>
        </authorList>
    </citation>
    <scope>NUCLEOTIDE SEQUENCE [LARGE SCALE GENOMIC DNA]</scope>
    <source>
        <strain evidence="3 4">W52</strain>
    </source>
</reference>
<keyword evidence="4" id="KW-1185">Reference proteome</keyword>
<proteinExistence type="predicted"/>
<sequence length="71" mass="7861">MDEINDNLSYGTEKEVIIITGSNGLIGSLLIERLSKKYLVVGLDRTHPSYSPHQAESINFDVTDEKPSTLP</sequence>
<dbReference type="Proteomes" id="UP001196136">
    <property type="component" value="Unassembled WGS sequence"/>
</dbReference>
<organism evidence="3 4">
    <name type="scientific">Flagellimonas abyssi</name>
    <dbReference type="NCBI Taxonomy" id="2864871"/>
    <lineage>
        <taxon>Bacteria</taxon>
        <taxon>Pseudomonadati</taxon>
        <taxon>Bacteroidota</taxon>
        <taxon>Flavobacteriia</taxon>
        <taxon>Flavobacteriales</taxon>
        <taxon>Flavobacteriaceae</taxon>
        <taxon>Flagellimonas</taxon>
    </lineage>
</organism>
<accession>A0ABS7ERJ1</accession>